<dbReference type="KEGG" id="gso:PH603_14715"/>
<evidence type="ECO:0000259" key="2">
    <source>
        <dbReference type="Pfam" id="PF14534"/>
    </source>
</evidence>
<dbReference type="SUPFAM" id="SSF54427">
    <property type="entry name" value="NTF2-like"/>
    <property type="match status" value="1"/>
</dbReference>
<sequence>MRTTLFVGLLAILGSAAHAQVAEDSELFKTLMGLDDAIFEKSFNRCDHSDLLKLIPDDFEFYHDTGGFENSKESFMATVERNICGNPAVKPIRKLVSGSLEVYPLMNGDGTLYGAVQQGVHEFYLREEGKPLRLTSTARFTHVWIFKDEAWTLKRVLSYDHHAPDDTH</sequence>
<feature type="signal peptide" evidence="1">
    <location>
        <begin position="1"/>
        <end position="19"/>
    </location>
</feature>
<feature type="chain" id="PRO_5042210346" evidence="1">
    <location>
        <begin position="20"/>
        <end position="168"/>
    </location>
</feature>
<dbReference type="RefSeq" id="WP_289503393.1">
    <property type="nucleotide sequence ID" value="NZ_CP116805.1"/>
</dbReference>
<evidence type="ECO:0000313" key="4">
    <source>
        <dbReference type="Proteomes" id="UP001217500"/>
    </source>
</evidence>
<dbReference type="InterPro" id="IPR032710">
    <property type="entry name" value="NTF2-like_dom_sf"/>
</dbReference>
<gene>
    <name evidence="3" type="ORF">PH603_14715</name>
</gene>
<name>A0AAF0BLS1_9PROT</name>
<dbReference type="AlphaFoldDB" id="A0AAF0BLS1"/>
<evidence type="ECO:0000313" key="3">
    <source>
        <dbReference type="EMBL" id="WCL53790.1"/>
    </source>
</evidence>
<keyword evidence="4" id="KW-1185">Reference proteome</keyword>
<proteinExistence type="predicted"/>
<dbReference type="InterPro" id="IPR027843">
    <property type="entry name" value="DUF4440"/>
</dbReference>
<dbReference type="Pfam" id="PF14534">
    <property type="entry name" value="DUF4440"/>
    <property type="match status" value="1"/>
</dbReference>
<keyword evidence="1" id="KW-0732">Signal</keyword>
<dbReference type="Gene3D" id="3.10.450.50">
    <property type="match status" value="1"/>
</dbReference>
<accession>A0AAF0BLS1</accession>
<feature type="domain" description="DUF4440" evidence="2">
    <location>
        <begin position="38"/>
        <end position="152"/>
    </location>
</feature>
<reference evidence="3" key="1">
    <citation type="submission" date="2023-01" db="EMBL/GenBank/DDBJ databases">
        <title>The genome sequence of Kordiimonadaceae bacterium 6D33.</title>
        <authorList>
            <person name="Liu Y."/>
        </authorList>
    </citation>
    <scope>NUCLEOTIDE SEQUENCE</scope>
    <source>
        <strain evidence="3">6D33</strain>
    </source>
</reference>
<dbReference type="EMBL" id="CP116805">
    <property type="protein sequence ID" value="WCL53790.1"/>
    <property type="molecule type" value="Genomic_DNA"/>
</dbReference>
<dbReference type="Proteomes" id="UP001217500">
    <property type="component" value="Chromosome"/>
</dbReference>
<protein>
    <submittedName>
        <fullName evidence="3">Nuclear transport factor 2 family protein</fullName>
    </submittedName>
</protein>
<organism evidence="3 4">
    <name type="scientific">Gimibacter soli</name>
    <dbReference type="NCBI Taxonomy" id="3024400"/>
    <lineage>
        <taxon>Bacteria</taxon>
        <taxon>Pseudomonadati</taxon>
        <taxon>Pseudomonadota</taxon>
        <taxon>Alphaproteobacteria</taxon>
        <taxon>Kordiimonadales</taxon>
        <taxon>Temperatibacteraceae</taxon>
        <taxon>Gimibacter</taxon>
    </lineage>
</organism>
<evidence type="ECO:0000256" key="1">
    <source>
        <dbReference type="SAM" id="SignalP"/>
    </source>
</evidence>